<dbReference type="InterPro" id="IPR013529">
    <property type="entry name" value="Glyco_hydro_42_N"/>
</dbReference>
<dbReference type="Gene3D" id="3.20.20.80">
    <property type="entry name" value="Glycosidases"/>
    <property type="match status" value="1"/>
</dbReference>
<dbReference type="SUPFAM" id="SSF51445">
    <property type="entry name" value="(Trans)glycosidases"/>
    <property type="match status" value="1"/>
</dbReference>
<feature type="chain" id="PRO_5003260269" description="Glycoside hydrolase family 42 N-terminal domain-containing protein" evidence="3">
    <location>
        <begin position="18"/>
        <end position="438"/>
    </location>
</feature>
<dbReference type="HOGENOM" id="CLU_590037_0_0_10"/>
<dbReference type="EMBL" id="CP002545">
    <property type="protein sequence ID" value="ADY53643.1"/>
    <property type="molecule type" value="Genomic_DNA"/>
</dbReference>
<dbReference type="KEGG" id="psn:Pedsa_3104"/>
<dbReference type="GO" id="GO:0009341">
    <property type="term" value="C:beta-galactosidase complex"/>
    <property type="evidence" value="ECO:0007669"/>
    <property type="project" value="InterPro"/>
</dbReference>
<dbReference type="STRING" id="762903.Pedsa_3104"/>
<keyword evidence="1" id="KW-0378">Hydrolase</keyword>
<evidence type="ECO:0000256" key="2">
    <source>
        <dbReference type="ARBA" id="ARBA00023295"/>
    </source>
</evidence>
<dbReference type="Pfam" id="PF02449">
    <property type="entry name" value="Glyco_hydro_42"/>
    <property type="match status" value="1"/>
</dbReference>
<gene>
    <name evidence="5" type="ordered locus">Pedsa_3104</name>
</gene>
<keyword evidence="6" id="KW-1185">Reference proteome</keyword>
<reference evidence="6" key="2">
    <citation type="submission" date="2011-02" db="EMBL/GenBank/DDBJ databases">
        <title>The complete genome of Pedobacter saltans DSM 12145.</title>
        <authorList>
            <consortium name="US DOE Joint Genome Institute (JGI-PGF)"/>
            <person name="Lucas S."/>
            <person name="Copeland A."/>
            <person name="Lapidus A."/>
            <person name="Bruce D."/>
            <person name="Goodwin L."/>
            <person name="Pitluck S."/>
            <person name="Kyrpides N."/>
            <person name="Mavromatis K."/>
            <person name="Pagani I."/>
            <person name="Ivanova N."/>
            <person name="Ovchinnikova G."/>
            <person name="Lu M."/>
            <person name="Detter J.C."/>
            <person name="Han C."/>
            <person name="Land M."/>
            <person name="Hauser L."/>
            <person name="Markowitz V."/>
            <person name="Cheng J.-F."/>
            <person name="Hugenholtz P."/>
            <person name="Woyke T."/>
            <person name="Wu D."/>
            <person name="Tindall B."/>
            <person name="Pomrenke H.G."/>
            <person name="Brambilla E."/>
            <person name="Klenk H.-P."/>
            <person name="Eisen J.A."/>
        </authorList>
    </citation>
    <scope>NUCLEOTIDE SEQUENCE [LARGE SCALE GENOMIC DNA]</scope>
    <source>
        <strain evidence="6">ATCC 51119 / DSM 12145 / JCM 21818 / LMG 10337 / NBRC 100064 / NCIMB 13643</strain>
    </source>
</reference>
<dbReference type="GO" id="GO:0005975">
    <property type="term" value="P:carbohydrate metabolic process"/>
    <property type="evidence" value="ECO:0007669"/>
    <property type="project" value="InterPro"/>
</dbReference>
<feature type="domain" description="Glycoside hydrolase family 42 N-terminal" evidence="4">
    <location>
        <begin position="163"/>
        <end position="327"/>
    </location>
</feature>
<accession>F0SAM2</accession>
<feature type="signal peptide" evidence="3">
    <location>
        <begin position="1"/>
        <end position="17"/>
    </location>
</feature>
<evidence type="ECO:0000313" key="6">
    <source>
        <dbReference type="Proteomes" id="UP000000310"/>
    </source>
</evidence>
<dbReference type="InterPro" id="IPR017853">
    <property type="entry name" value="GH"/>
</dbReference>
<evidence type="ECO:0000313" key="5">
    <source>
        <dbReference type="EMBL" id="ADY53643.1"/>
    </source>
</evidence>
<dbReference type="Proteomes" id="UP000000310">
    <property type="component" value="Chromosome"/>
</dbReference>
<name>F0SAM2_PSESL</name>
<dbReference type="PROSITE" id="PS51257">
    <property type="entry name" value="PROKAR_LIPOPROTEIN"/>
    <property type="match status" value="1"/>
</dbReference>
<evidence type="ECO:0000259" key="4">
    <source>
        <dbReference type="Pfam" id="PF02449"/>
    </source>
</evidence>
<dbReference type="GO" id="GO:0004565">
    <property type="term" value="F:beta-galactosidase activity"/>
    <property type="evidence" value="ECO:0007669"/>
    <property type="project" value="InterPro"/>
</dbReference>
<evidence type="ECO:0000256" key="1">
    <source>
        <dbReference type="ARBA" id="ARBA00022801"/>
    </source>
</evidence>
<sequence>MKALLMVIMLSAMQVLSACKKNAEGSKDDNGGTTTENKYDILNINEIAIGLWVTPPANNQTSDEYKRIKDCGINFVNGFYHYENSNSRILNVLDHCQTHGLKYFANRATVTDDIKKYAQNPDAALLTKFTNGIKPYANHPAFVGELLMDEPGKPLFNAVEAFASALKKTYPDKLWHVNLLPSYATGGIQTSSYADYINSWMQTMSPHYLSYDSYPLLTDGTIAKDYYSNLDFIRAKSRFKEIPFWTFVQTLSISGTPGVPDKREPSEADIRWQVWSNLAFGAKGIQYFCYWSPGSGSENFGEALIGLNGEKTVRYDYVKKLNSDINAIGKILLNCHAEGVIQTAVKPYNMYEPLSEFGEVVAVSGDDNVVGCFKSKEGKNKVLITTLNPDKAANVTLSLKNTVGKVKVWRNNVSTEEVPANNKLNFSIKAGDAVFVEF</sequence>
<proteinExistence type="predicted"/>
<dbReference type="eggNOG" id="COG1874">
    <property type="taxonomic scope" value="Bacteria"/>
</dbReference>
<protein>
    <recommendedName>
        <fullName evidence="4">Glycoside hydrolase family 42 N-terminal domain-containing protein</fullName>
    </recommendedName>
</protein>
<evidence type="ECO:0000256" key="3">
    <source>
        <dbReference type="SAM" id="SignalP"/>
    </source>
</evidence>
<keyword evidence="2" id="KW-0326">Glycosidase</keyword>
<dbReference type="AlphaFoldDB" id="F0SAM2"/>
<organism evidence="5 6">
    <name type="scientific">Pseudopedobacter saltans (strain ATCC 51119 / DSM 12145 / JCM 21818 / CCUG 39354 / LMG 10337 / NBRC 100064 / NCIMB 13643)</name>
    <name type="common">Pedobacter saltans</name>
    <dbReference type="NCBI Taxonomy" id="762903"/>
    <lineage>
        <taxon>Bacteria</taxon>
        <taxon>Pseudomonadati</taxon>
        <taxon>Bacteroidota</taxon>
        <taxon>Sphingobacteriia</taxon>
        <taxon>Sphingobacteriales</taxon>
        <taxon>Sphingobacteriaceae</taxon>
        <taxon>Pseudopedobacter</taxon>
    </lineage>
</organism>
<keyword evidence="3" id="KW-0732">Signal</keyword>
<dbReference type="OrthoDB" id="2569184at2"/>
<reference evidence="5 6" key="1">
    <citation type="journal article" date="2011" name="Stand. Genomic Sci.">
        <title>Complete genome sequence of the gliding, heparinolytic Pedobacter saltans type strain (113).</title>
        <authorList>
            <person name="Liolios K."/>
            <person name="Sikorski J."/>
            <person name="Lu M."/>
            <person name="Nolan M."/>
            <person name="Lapidus A."/>
            <person name="Lucas S."/>
            <person name="Hammon N."/>
            <person name="Deshpande S."/>
            <person name="Cheng J.F."/>
            <person name="Tapia R."/>
            <person name="Han C."/>
            <person name="Goodwin L."/>
            <person name="Pitluck S."/>
            <person name="Huntemann M."/>
            <person name="Ivanova N."/>
            <person name="Pagani I."/>
            <person name="Mavromatis K."/>
            <person name="Ovchinikova G."/>
            <person name="Pati A."/>
            <person name="Chen A."/>
            <person name="Palaniappan K."/>
            <person name="Land M."/>
            <person name="Hauser L."/>
            <person name="Brambilla E.M."/>
            <person name="Kotsyurbenko O."/>
            <person name="Rohde M."/>
            <person name="Tindall B.J."/>
            <person name="Abt B."/>
            <person name="Goker M."/>
            <person name="Detter J.C."/>
            <person name="Woyke T."/>
            <person name="Bristow J."/>
            <person name="Eisen J.A."/>
            <person name="Markowitz V."/>
            <person name="Hugenholtz P."/>
            <person name="Klenk H.P."/>
            <person name="Kyrpides N.C."/>
        </authorList>
    </citation>
    <scope>NUCLEOTIDE SEQUENCE [LARGE SCALE GENOMIC DNA]</scope>
    <source>
        <strain evidence="6">ATCC 51119 / DSM 12145 / JCM 21818 / LMG 10337 / NBRC 100064 / NCIMB 13643</strain>
    </source>
</reference>
<dbReference type="RefSeq" id="WP_013634128.1">
    <property type="nucleotide sequence ID" value="NC_015177.1"/>
</dbReference>